<name>A0ACB8HXF9_CITSI</name>
<sequence length="125" mass="13996">MDNENHLDCCKWEGVECNISSGRVKAPYLSNGISFWYPTMQHLNASLLTLFEQLESLNLENNNIVSFVENGGLERLSGLSNLKFLNLGDNLFNNSIFLSLTSLSSLRTLLLRSNRLKGSIDIKGN</sequence>
<keyword evidence="2" id="KW-1185">Reference proteome</keyword>
<organism evidence="1 2">
    <name type="scientific">Citrus sinensis</name>
    <name type="common">Sweet orange</name>
    <name type="synonym">Citrus aurantium var. sinensis</name>
    <dbReference type="NCBI Taxonomy" id="2711"/>
    <lineage>
        <taxon>Eukaryota</taxon>
        <taxon>Viridiplantae</taxon>
        <taxon>Streptophyta</taxon>
        <taxon>Embryophyta</taxon>
        <taxon>Tracheophyta</taxon>
        <taxon>Spermatophyta</taxon>
        <taxon>Magnoliopsida</taxon>
        <taxon>eudicotyledons</taxon>
        <taxon>Gunneridae</taxon>
        <taxon>Pentapetalae</taxon>
        <taxon>rosids</taxon>
        <taxon>malvids</taxon>
        <taxon>Sapindales</taxon>
        <taxon>Rutaceae</taxon>
        <taxon>Aurantioideae</taxon>
        <taxon>Citrus</taxon>
    </lineage>
</organism>
<protein>
    <submittedName>
        <fullName evidence="1">Uncharacterized protein</fullName>
    </submittedName>
</protein>
<reference evidence="2" key="1">
    <citation type="journal article" date="2023" name="Hortic. Res.">
        <title>A chromosome-level phased genome enabling allele-level studies in sweet orange: a case study on citrus Huanglongbing tolerance.</title>
        <authorList>
            <person name="Wu B."/>
            <person name="Yu Q."/>
            <person name="Deng Z."/>
            <person name="Duan Y."/>
            <person name="Luo F."/>
            <person name="Gmitter F. Jr."/>
        </authorList>
    </citation>
    <scope>NUCLEOTIDE SEQUENCE [LARGE SCALE GENOMIC DNA]</scope>
    <source>
        <strain evidence="2">cv. Valencia</strain>
    </source>
</reference>
<gene>
    <name evidence="1" type="ORF">KPL71_026150</name>
</gene>
<dbReference type="Proteomes" id="UP000829398">
    <property type="component" value="Chromosome 9"/>
</dbReference>
<dbReference type="EMBL" id="CM039178">
    <property type="protein sequence ID" value="KAH9679478.1"/>
    <property type="molecule type" value="Genomic_DNA"/>
</dbReference>
<comment type="caution">
    <text evidence="1">The sequence shown here is derived from an EMBL/GenBank/DDBJ whole genome shotgun (WGS) entry which is preliminary data.</text>
</comment>
<evidence type="ECO:0000313" key="2">
    <source>
        <dbReference type="Proteomes" id="UP000829398"/>
    </source>
</evidence>
<proteinExistence type="predicted"/>
<evidence type="ECO:0000313" key="1">
    <source>
        <dbReference type="EMBL" id="KAH9679478.1"/>
    </source>
</evidence>
<accession>A0ACB8HXF9</accession>